<dbReference type="SUPFAM" id="SSF52540">
    <property type="entry name" value="P-loop containing nucleoside triphosphate hydrolases"/>
    <property type="match status" value="1"/>
</dbReference>
<dbReference type="Proteomes" id="UP000288096">
    <property type="component" value="Unassembled WGS sequence"/>
</dbReference>
<organism evidence="1 2">
    <name type="scientific">Desulfonema ishimotonii</name>
    <dbReference type="NCBI Taxonomy" id="45657"/>
    <lineage>
        <taxon>Bacteria</taxon>
        <taxon>Pseudomonadati</taxon>
        <taxon>Thermodesulfobacteriota</taxon>
        <taxon>Desulfobacteria</taxon>
        <taxon>Desulfobacterales</taxon>
        <taxon>Desulfococcaceae</taxon>
        <taxon>Desulfonema</taxon>
    </lineage>
</organism>
<dbReference type="OrthoDB" id="3247852at2"/>
<dbReference type="RefSeq" id="WP_124327368.1">
    <property type="nucleotide sequence ID" value="NZ_BEXT01000001.1"/>
</dbReference>
<protein>
    <recommendedName>
        <fullName evidence="3">Orc1-like AAA ATPase domain-containing protein</fullName>
    </recommendedName>
</protein>
<dbReference type="InterPro" id="IPR027417">
    <property type="entry name" value="P-loop_NTPase"/>
</dbReference>
<accession>A0A401FSG0</accession>
<comment type="caution">
    <text evidence="1">The sequence shown here is derived from an EMBL/GenBank/DDBJ whole genome shotgun (WGS) entry which is preliminary data.</text>
</comment>
<proteinExistence type="predicted"/>
<reference evidence="2" key="1">
    <citation type="submission" date="2017-11" db="EMBL/GenBank/DDBJ databases">
        <authorList>
            <person name="Watanabe M."/>
            <person name="Kojima H."/>
        </authorList>
    </citation>
    <scope>NUCLEOTIDE SEQUENCE [LARGE SCALE GENOMIC DNA]</scope>
    <source>
        <strain evidence="2">Tokyo 01</strain>
    </source>
</reference>
<sequence length="448" mass="51386">MDFKTRKKYYNRCNPIEPLEPHDPRNLDIDAFGKESGHRVRGINWADRLMEEIALSDQPVCKLFTGLPGSGKSTELLRLSQCLRTPDESNLFTVYINAEDFIDLHRRTEVTDILSAVLCAVISHVAKQKGERPEQALEEGYFKRLYDWLNKTEINANKAELNIPSAGKLVFEMKTRPSLRKQVRDIVSAHFSKFVKDVRDELELLNEEVRREFKCEGMVVIFDSLEKLKGLSDNWNQVLDSAEKVFGGNATYLQLPVHVIYTIPAALTNRINSEVSFLPMIKIRDKNRNPNPQGIKAARELIRKRIPDDRLREFLGDDTEARIKKLILRSGGYPRELVQMLQKVIAQQEFPISDSVLNHIITDLSNQYRSIVPGDAFEWLAEVANTKYMTIKNEDHRSTADLMLQNHAVLRYLNDELWFDVHPAIREIPGVQAAIAKLEAEQDSCDEG</sequence>
<evidence type="ECO:0008006" key="3">
    <source>
        <dbReference type="Google" id="ProtNLM"/>
    </source>
</evidence>
<gene>
    <name evidence="1" type="ORF">DENIS_0837</name>
</gene>
<reference evidence="2" key="2">
    <citation type="submission" date="2019-01" db="EMBL/GenBank/DDBJ databases">
        <title>Genome sequence of Desulfonema ishimotonii strain Tokyo 01.</title>
        <authorList>
            <person name="Fukui M."/>
        </authorList>
    </citation>
    <scope>NUCLEOTIDE SEQUENCE [LARGE SCALE GENOMIC DNA]</scope>
    <source>
        <strain evidence="2">Tokyo 01</strain>
    </source>
</reference>
<name>A0A401FSG0_9BACT</name>
<evidence type="ECO:0000313" key="2">
    <source>
        <dbReference type="Proteomes" id="UP000288096"/>
    </source>
</evidence>
<dbReference type="AlphaFoldDB" id="A0A401FSG0"/>
<dbReference type="EMBL" id="BEXT01000001">
    <property type="protein sequence ID" value="GBC59895.1"/>
    <property type="molecule type" value="Genomic_DNA"/>
</dbReference>
<evidence type="ECO:0000313" key="1">
    <source>
        <dbReference type="EMBL" id="GBC59895.1"/>
    </source>
</evidence>
<keyword evidence="2" id="KW-1185">Reference proteome</keyword>